<sequence length="76" mass="8698">MEQVSLHIIRALVCLELATAQVKHGYPGRSRAWITSLWLAQSWLQLRVFSDVDNKPLVRPELATAPVNRIWTAFPM</sequence>
<feature type="signal peptide" evidence="1">
    <location>
        <begin position="1"/>
        <end position="20"/>
    </location>
</feature>
<dbReference type="AlphaFoldDB" id="A0A4Y7LL35"/>
<feature type="chain" id="PRO_5021331939" description="Secreted protein" evidence="1">
    <location>
        <begin position="21"/>
        <end position="76"/>
    </location>
</feature>
<reference evidence="2 3" key="1">
    <citation type="journal article" date="2018" name="Science">
        <title>The opium poppy genome and morphinan production.</title>
        <authorList>
            <person name="Guo L."/>
            <person name="Winzer T."/>
            <person name="Yang X."/>
            <person name="Li Y."/>
            <person name="Ning Z."/>
            <person name="He Z."/>
            <person name="Teodor R."/>
            <person name="Lu Y."/>
            <person name="Bowser T.A."/>
            <person name="Graham I.A."/>
            <person name="Ye K."/>
        </authorList>
    </citation>
    <scope>NUCLEOTIDE SEQUENCE [LARGE SCALE GENOMIC DNA]</scope>
    <source>
        <strain evidence="3">cv. HN1</strain>
        <tissue evidence="2">Leaves</tissue>
    </source>
</reference>
<keyword evidence="1" id="KW-0732">Signal</keyword>
<evidence type="ECO:0000313" key="2">
    <source>
        <dbReference type="EMBL" id="RZC84921.1"/>
    </source>
</evidence>
<dbReference type="EMBL" id="CM010725">
    <property type="protein sequence ID" value="RZC84921.1"/>
    <property type="molecule type" value="Genomic_DNA"/>
</dbReference>
<protein>
    <recommendedName>
        <fullName evidence="4">Secreted protein</fullName>
    </recommendedName>
</protein>
<keyword evidence="3" id="KW-1185">Reference proteome</keyword>
<proteinExistence type="predicted"/>
<evidence type="ECO:0000256" key="1">
    <source>
        <dbReference type="SAM" id="SignalP"/>
    </source>
</evidence>
<dbReference type="Gramene" id="RZC84921">
    <property type="protein sequence ID" value="RZC84921"/>
    <property type="gene ID" value="C5167_047710"/>
</dbReference>
<name>A0A4Y7LL35_PAPSO</name>
<evidence type="ECO:0000313" key="3">
    <source>
        <dbReference type="Proteomes" id="UP000316621"/>
    </source>
</evidence>
<accession>A0A4Y7LL35</accession>
<dbReference type="Proteomes" id="UP000316621">
    <property type="component" value="Chromosome 11"/>
</dbReference>
<organism evidence="2 3">
    <name type="scientific">Papaver somniferum</name>
    <name type="common">Opium poppy</name>
    <dbReference type="NCBI Taxonomy" id="3469"/>
    <lineage>
        <taxon>Eukaryota</taxon>
        <taxon>Viridiplantae</taxon>
        <taxon>Streptophyta</taxon>
        <taxon>Embryophyta</taxon>
        <taxon>Tracheophyta</taxon>
        <taxon>Spermatophyta</taxon>
        <taxon>Magnoliopsida</taxon>
        <taxon>Ranunculales</taxon>
        <taxon>Papaveraceae</taxon>
        <taxon>Papaveroideae</taxon>
        <taxon>Papaver</taxon>
    </lineage>
</organism>
<evidence type="ECO:0008006" key="4">
    <source>
        <dbReference type="Google" id="ProtNLM"/>
    </source>
</evidence>
<gene>
    <name evidence="2" type="ORF">C5167_047710</name>
</gene>